<dbReference type="SUPFAM" id="SSF52402">
    <property type="entry name" value="Adenine nucleotide alpha hydrolases-like"/>
    <property type="match status" value="2"/>
</dbReference>
<dbReference type="CDD" id="cd23944">
    <property type="entry name" value="USP_Rv2623_repeat1"/>
    <property type="match status" value="1"/>
</dbReference>
<feature type="domain" description="UspA" evidence="2">
    <location>
        <begin position="158"/>
        <end position="290"/>
    </location>
</feature>
<dbReference type="PANTHER" id="PTHR46268:SF6">
    <property type="entry name" value="UNIVERSAL STRESS PROTEIN UP12"/>
    <property type="match status" value="1"/>
</dbReference>
<feature type="domain" description="UspA" evidence="2">
    <location>
        <begin position="10"/>
        <end position="148"/>
    </location>
</feature>
<dbReference type="OrthoDB" id="3174546at2"/>
<accession>A0A172UKD9</accession>
<evidence type="ECO:0000256" key="1">
    <source>
        <dbReference type="ARBA" id="ARBA00008791"/>
    </source>
</evidence>
<dbReference type="STRING" id="1682113.A7U43_10455"/>
<keyword evidence="4" id="KW-1185">Reference proteome</keyword>
<evidence type="ECO:0000313" key="4">
    <source>
        <dbReference type="Proteomes" id="UP000077143"/>
    </source>
</evidence>
<name>A0A172UKD9_9MYCO</name>
<reference evidence="3 4" key="1">
    <citation type="submission" date="2016-05" db="EMBL/GenBank/DDBJ databases">
        <title>Complete genome sequence of a phthalic acid esters degrading Mycobacterium sp. YC-RL4.</title>
        <authorList>
            <person name="Ren L."/>
            <person name="Fan S."/>
            <person name="Ruth N."/>
            <person name="Jia Y."/>
            <person name="Wang J."/>
            <person name="Qiao C."/>
        </authorList>
    </citation>
    <scope>NUCLEOTIDE SEQUENCE [LARGE SCALE GENOMIC DNA]</scope>
    <source>
        <strain evidence="3 4">YC-RL4</strain>
    </source>
</reference>
<organism evidence="3 4">
    <name type="scientific">Mycobacterium adipatum</name>
    <dbReference type="NCBI Taxonomy" id="1682113"/>
    <lineage>
        <taxon>Bacteria</taxon>
        <taxon>Bacillati</taxon>
        <taxon>Actinomycetota</taxon>
        <taxon>Actinomycetes</taxon>
        <taxon>Mycobacteriales</taxon>
        <taxon>Mycobacteriaceae</taxon>
        <taxon>Mycobacterium</taxon>
    </lineage>
</organism>
<dbReference type="KEGG" id="madi:A7U43_10455"/>
<gene>
    <name evidence="3" type="ORF">A7U43_10455</name>
</gene>
<dbReference type="InterPro" id="IPR006016">
    <property type="entry name" value="UspA"/>
</dbReference>
<dbReference type="InterPro" id="IPR014729">
    <property type="entry name" value="Rossmann-like_a/b/a_fold"/>
</dbReference>
<proteinExistence type="inferred from homology"/>
<dbReference type="Pfam" id="PF00582">
    <property type="entry name" value="Usp"/>
    <property type="match status" value="2"/>
</dbReference>
<dbReference type="EMBL" id="CP015596">
    <property type="protein sequence ID" value="ANE79689.1"/>
    <property type="molecule type" value="Genomic_DNA"/>
</dbReference>
<dbReference type="AlphaFoldDB" id="A0A172UKD9"/>
<protein>
    <submittedName>
        <fullName evidence="3">Universal stress protein</fullName>
    </submittedName>
</protein>
<dbReference type="Proteomes" id="UP000077143">
    <property type="component" value="Chromosome"/>
</dbReference>
<comment type="similarity">
    <text evidence="1">Belongs to the universal stress protein A family.</text>
</comment>
<dbReference type="PANTHER" id="PTHR46268">
    <property type="entry name" value="STRESS RESPONSE PROTEIN NHAX"/>
    <property type="match status" value="1"/>
</dbReference>
<dbReference type="PRINTS" id="PR01438">
    <property type="entry name" value="UNVRSLSTRESS"/>
</dbReference>
<dbReference type="InterPro" id="IPR006015">
    <property type="entry name" value="Universal_stress_UspA"/>
</dbReference>
<evidence type="ECO:0000313" key="3">
    <source>
        <dbReference type="EMBL" id="ANE79689.1"/>
    </source>
</evidence>
<dbReference type="RefSeq" id="WP_067994459.1">
    <property type="nucleotide sequence ID" value="NZ_CP015596.1"/>
</dbReference>
<dbReference type="Gene3D" id="3.40.50.620">
    <property type="entry name" value="HUPs"/>
    <property type="match status" value="2"/>
</dbReference>
<sequence length="291" mass="31028">MSDNPTQYGILVAVDGSPESDTAVSWAVREAALRKASVTLLHVQAPVLVTWPISTAESAIAEWQGDSSRQILERAEKIFHSHAPASDAVRVRTESVAAPIVPALIEATRAALMVVVGNRGTGSQERLALGSVTAGLLHHAHCPVVVVHTRDAADSAGPVVLGIDGSPASEAATRLAFEEASLRGADLVAMHAWSDSTVFPAIEIDWHLYRDEAEENLAERLAGWQEQYPDVHVQRRLPCDRPAHWLVAESEHAQLVVVGNRGRGGFAGLLLGSVSSAVARKSQAPVIVVRN</sequence>
<evidence type="ECO:0000259" key="2">
    <source>
        <dbReference type="Pfam" id="PF00582"/>
    </source>
</evidence>